<reference evidence="10" key="1">
    <citation type="submission" date="2020-06" db="EMBL/GenBank/DDBJ databases">
        <title>Draft genome of Bugula neritina, a colonial animal packing powerful symbionts and potential medicines.</title>
        <authorList>
            <person name="Rayko M."/>
        </authorList>
    </citation>
    <scope>NUCLEOTIDE SEQUENCE [LARGE SCALE GENOMIC DNA]</scope>
    <source>
        <strain evidence="10">Kwan_BN1</strain>
    </source>
</reference>
<evidence type="ECO:0000313" key="11">
    <source>
        <dbReference type="Proteomes" id="UP000593567"/>
    </source>
</evidence>
<name>A0A7J7KC54_BUGNE</name>
<evidence type="ECO:0000256" key="4">
    <source>
        <dbReference type="ARBA" id="ARBA00022692"/>
    </source>
</evidence>
<dbReference type="GO" id="GO:0032580">
    <property type="term" value="C:Golgi cisterna membrane"/>
    <property type="evidence" value="ECO:0007669"/>
    <property type="project" value="UniProtKB-SubCell"/>
</dbReference>
<dbReference type="Pfam" id="PF05679">
    <property type="entry name" value="CHGN"/>
    <property type="match status" value="1"/>
</dbReference>
<keyword evidence="8" id="KW-0472">Membrane</keyword>
<dbReference type="InterPro" id="IPR029044">
    <property type="entry name" value="Nucleotide-diphossugar_trans"/>
</dbReference>
<evidence type="ECO:0000256" key="5">
    <source>
        <dbReference type="ARBA" id="ARBA00022968"/>
    </source>
</evidence>
<keyword evidence="11" id="KW-1185">Reference proteome</keyword>
<proteinExistence type="inferred from homology"/>
<sequence length="536" mass="62439">MIHMNKNGELTVFPNISSYPSQIVPTCDRSDLMQQFFIAETETLMKVHWDDKLKNNDHYDFLFSAKRHDLKLVTCNDIKVLHNKKICQDKVAPELMESYLEVRAARWLNLTSYVFSKWNISLLYDETGKTIQIDKQTGAPVINPVQRVVVDPAHPNRAYFEQAILDHYNNKNPGWYSIRSKPNSRKTYIVYKQLNRCMYWLGGKLDTEYDRHASFPNKNQLISFEFHHINSSCSTAEDFWMMKKFGKLHKRHVYLITAVSNDAVHMDRLLSFVNNQTNRQHVTFVVVDMGKDTDKYDLSKHTTLVDTKYLYLGGPFSRSIGLKKGFDYAKELAESRQQKDAIGFSIDTSIIIPNNFSDIIRSHVRCGLSSFAPVCYKHKDPGGYWVTTGYGMIGACFDDYAAIGGWDTRWGYKWGAEDVDIMNRMQKHLPLTVRTKENNFEHKHSGTTRNKNEVYYKNKNLYDGDLPVTPLTTKLNDTTMSDRLFKWAQPKMRYHIPLTHHQIFVTHNPVSGKKIYDIRYFNSKKEEYYAVVESLL</sequence>
<gene>
    <name evidence="10" type="ORF">EB796_005463</name>
</gene>
<dbReference type="GO" id="GO:0008376">
    <property type="term" value="F:acetylgalactosaminyltransferase activity"/>
    <property type="evidence" value="ECO:0007669"/>
    <property type="project" value="InterPro"/>
</dbReference>
<dbReference type="Proteomes" id="UP000593567">
    <property type="component" value="Unassembled WGS sequence"/>
</dbReference>
<dbReference type="AlphaFoldDB" id="A0A7J7KC54"/>
<evidence type="ECO:0000256" key="8">
    <source>
        <dbReference type="ARBA" id="ARBA00023136"/>
    </source>
</evidence>
<evidence type="ECO:0000256" key="3">
    <source>
        <dbReference type="ARBA" id="ARBA00022679"/>
    </source>
</evidence>
<keyword evidence="4" id="KW-0812">Transmembrane</keyword>
<dbReference type="SUPFAM" id="SSF53448">
    <property type="entry name" value="Nucleotide-diphospho-sugar transferases"/>
    <property type="match status" value="1"/>
</dbReference>
<dbReference type="OrthoDB" id="5971499at2759"/>
<evidence type="ECO:0000256" key="1">
    <source>
        <dbReference type="ARBA" id="ARBA00004447"/>
    </source>
</evidence>
<keyword evidence="3 9" id="KW-0808">Transferase</keyword>
<evidence type="ECO:0000256" key="9">
    <source>
        <dbReference type="RuleBase" id="RU364016"/>
    </source>
</evidence>
<comment type="similarity">
    <text evidence="2 9">Belongs to the chondroitin N-acetylgalactosaminyltransferase family.</text>
</comment>
<dbReference type="InterPro" id="IPR008428">
    <property type="entry name" value="Chond_GalNAc"/>
</dbReference>
<dbReference type="PANTHER" id="PTHR12369:SF11">
    <property type="entry name" value="HEXOSYLTRANSFERASE"/>
    <property type="match status" value="1"/>
</dbReference>
<dbReference type="EC" id="2.4.1.-" evidence="9"/>
<organism evidence="10 11">
    <name type="scientific">Bugula neritina</name>
    <name type="common">Brown bryozoan</name>
    <name type="synonym">Sertularia neritina</name>
    <dbReference type="NCBI Taxonomy" id="10212"/>
    <lineage>
        <taxon>Eukaryota</taxon>
        <taxon>Metazoa</taxon>
        <taxon>Spiralia</taxon>
        <taxon>Lophotrochozoa</taxon>
        <taxon>Bryozoa</taxon>
        <taxon>Gymnolaemata</taxon>
        <taxon>Cheilostomatida</taxon>
        <taxon>Flustrina</taxon>
        <taxon>Buguloidea</taxon>
        <taxon>Bugulidae</taxon>
        <taxon>Bugula</taxon>
    </lineage>
</organism>
<dbReference type="InterPro" id="IPR051227">
    <property type="entry name" value="CS_glycosyltransferase"/>
</dbReference>
<keyword evidence="5 9" id="KW-0735">Signal-anchor</keyword>
<evidence type="ECO:0000256" key="2">
    <source>
        <dbReference type="ARBA" id="ARBA00009239"/>
    </source>
</evidence>
<accession>A0A7J7KC54</accession>
<evidence type="ECO:0000313" key="10">
    <source>
        <dbReference type="EMBL" id="KAF6036222.1"/>
    </source>
</evidence>
<dbReference type="PANTHER" id="PTHR12369">
    <property type="entry name" value="CHONDROITIN SYNTHASE"/>
    <property type="match status" value="1"/>
</dbReference>
<comment type="subcellular location">
    <subcellularLocation>
        <location evidence="1 9">Golgi apparatus</location>
        <location evidence="1 9">Golgi stack membrane</location>
        <topology evidence="1 9">Single-pass type II membrane protein</topology>
    </subcellularLocation>
</comment>
<comment type="caution">
    <text evidence="10">The sequence shown here is derived from an EMBL/GenBank/DDBJ whole genome shotgun (WGS) entry which is preliminary data.</text>
</comment>
<keyword evidence="7 9" id="KW-0333">Golgi apparatus</keyword>
<dbReference type="Gene3D" id="3.90.550.10">
    <property type="entry name" value="Spore Coat Polysaccharide Biosynthesis Protein SpsA, Chain A"/>
    <property type="match status" value="1"/>
</dbReference>
<dbReference type="EMBL" id="VXIV02000760">
    <property type="protein sequence ID" value="KAF6036222.1"/>
    <property type="molecule type" value="Genomic_DNA"/>
</dbReference>
<keyword evidence="6" id="KW-1133">Transmembrane helix</keyword>
<evidence type="ECO:0000256" key="7">
    <source>
        <dbReference type="ARBA" id="ARBA00023034"/>
    </source>
</evidence>
<protein>
    <recommendedName>
        <fullName evidence="9">Hexosyltransferase</fullName>
        <ecNumber evidence="9">2.4.1.-</ecNumber>
    </recommendedName>
</protein>
<evidence type="ECO:0000256" key="6">
    <source>
        <dbReference type="ARBA" id="ARBA00022989"/>
    </source>
</evidence>